<keyword evidence="3" id="KW-0133">Cell shape</keyword>
<proteinExistence type="inferred from homology"/>
<dbReference type="NCBIfam" id="NF010532">
    <property type="entry name" value="PRK13922.9-3"/>
    <property type="match status" value="1"/>
</dbReference>
<dbReference type="OrthoDB" id="9811827at2"/>
<keyword evidence="7" id="KW-1185">Reference proteome</keyword>
<comment type="caution">
    <text evidence="6">The sequence shown here is derived from an EMBL/GenBank/DDBJ whole genome shotgun (WGS) entry which is preliminary data.</text>
</comment>
<dbReference type="PANTHER" id="PTHR34138:SF1">
    <property type="entry name" value="CELL SHAPE-DETERMINING PROTEIN MREC"/>
    <property type="match status" value="1"/>
</dbReference>
<evidence type="ECO:0000256" key="3">
    <source>
        <dbReference type="ARBA" id="ARBA00022960"/>
    </source>
</evidence>
<dbReference type="Gene3D" id="2.40.10.350">
    <property type="entry name" value="Rod shape-determining protein MreC, domain 2"/>
    <property type="match status" value="1"/>
</dbReference>
<dbReference type="EMBL" id="VSKL01000001">
    <property type="protein sequence ID" value="TYB75622.1"/>
    <property type="molecule type" value="Genomic_DNA"/>
</dbReference>
<dbReference type="GO" id="GO:0008360">
    <property type="term" value="P:regulation of cell shape"/>
    <property type="evidence" value="ECO:0007669"/>
    <property type="project" value="UniProtKB-KW"/>
</dbReference>
<evidence type="ECO:0000256" key="2">
    <source>
        <dbReference type="ARBA" id="ARBA00013855"/>
    </source>
</evidence>
<evidence type="ECO:0000256" key="4">
    <source>
        <dbReference type="ARBA" id="ARBA00032089"/>
    </source>
</evidence>
<accession>A0A5D0R263</accession>
<protein>
    <recommendedName>
        <fullName evidence="2">Cell shape-determining protein MreC</fullName>
    </recommendedName>
    <alternativeName>
        <fullName evidence="4">Cell shape protein MreC</fullName>
    </alternativeName>
</protein>
<dbReference type="Proteomes" id="UP000324358">
    <property type="component" value="Unassembled WGS sequence"/>
</dbReference>
<dbReference type="AlphaFoldDB" id="A0A5D0R263"/>
<evidence type="ECO:0000313" key="6">
    <source>
        <dbReference type="EMBL" id="TYB75622.1"/>
    </source>
</evidence>
<dbReference type="InterPro" id="IPR042175">
    <property type="entry name" value="Cell/Rod_MreC_2"/>
</dbReference>
<dbReference type="InterPro" id="IPR042177">
    <property type="entry name" value="Cell/Rod_1"/>
</dbReference>
<evidence type="ECO:0000259" key="5">
    <source>
        <dbReference type="Pfam" id="PF04085"/>
    </source>
</evidence>
<dbReference type="GO" id="GO:0005886">
    <property type="term" value="C:plasma membrane"/>
    <property type="evidence" value="ECO:0007669"/>
    <property type="project" value="TreeGrafter"/>
</dbReference>
<gene>
    <name evidence="6" type="primary">mreC</name>
    <name evidence="6" type="ORF">ES675_05740</name>
</gene>
<feature type="domain" description="Rod shape-determining protein MreC beta-barrel core" evidence="5">
    <location>
        <begin position="110"/>
        <end position="258"/>
    </location>
</feature>
<dbReference type="InterPro" id="IPR055342">
    <property type="entry name" value="MreC_beta-barrel_core"/>
</dbReference>
<name>A0A5D0R263_9FLAO</name>
<dbReference type="Pfam" id="PF04085">
    <property type="entry name" value="MreC"/>
    <property type="match status" value="1"/>
</dbReference>
<evidence type="ECO:0000313" key="7">
    <source>
        <dbReference type="Proteomes" id="UP000324358"/>
    </source>
</evidence>
<sequence>MQQIIKFFLRNKTFLLYFLLLFIAVVFTIQSHSYHKSKFINSANFVTGGVYNSVNNLTVYFNLESQNQLLQEENARLNSILYTPNDTINSSFRSDSIYSGVNYKFTTARVIKNSYSVKNNVLLINRGKRDSIQQDFGVITPNGILGIVDQTSNKFATVLSILNTNIKISAQLKNTNHFGSLMWDTKSPHVVQLNEISKIAPLKKGDTIVTSGRSVIFPKGIPIGTIQDFRLDVAENFYTIDVKLFNDMTDIEYVYIIENIDKSEINSLLKPNNE</sequence>
<dbReference type="InterPro" id="IPR007221">
    <property type="entry name" value="MreC"/>
</dbReference>
<comment type="similarity">
    <text evidence="1">Belongs to the MreC family.</text>
</comment>
<organism evidence="6 7">
    <name type="scientific">Bizionia algoritergicola</name>
    <dbReference type="NCBI Taxonomy" id="291187"/>
    <lineage>
        <taxon>Bacteria</taxon>
        <taxon>Pseudomonadati</taxon>
        <taxon>Bacteroidota</taxon>
        <taxon>Flavobacteriia</taxon>
        <taxon>Flavobacteriales</taxon>
        <taxon>Flavobacteriaceae</taxon>
        <taxon>Bizionia</taxon>
    </lineage>
</organism>
<dbReference type="RefSeq" id="WP_066248543.1">
    <property type="nucleotide sequence ID" value="NZ_VSKL01000001.1"/>
</dbReference>
<reference evidence="6 7" key="1">
    <citation type="submission" date="2019-08" db="EMBL/GenBank/DDBJ databases">
        <title>Genomes of Antarctic Bizionia species.</title>
        <authorList>
            <person name="Bowman J.P."/>
        </authorList>
    </citation>
    <scope>NUCLEOTIDE SEQUENCE [LARGE SCALE GENOMIC DNA]</scope>
    <source>
        <strain evidence="6 7">APA-1</strain>
    </source>
</reference>
<evidence type="ECO:0000256" key="1">
    <source>
        <dbReference type="ARBA" id="ARBA00009369"/>
    </source>
</evidence>
<dbReference type="Gene3D" id="2.40.10.340">
    <property type="entry name" value="Rod shape-determining protein MreC, domain 1"/>
    <property type="match status" value="1"/>
</dbReference>
<dbReference type="PANTHER" id="PTHR34138">
    <property type="entry name" value="CELL SHAPE-DETERMINING PROTEIN MREC"/>
    <property type="match status" value="1"/>
</dbReference>